<feature type="compositionally biased region" description="Low complexity" evidence="7">
    <location>
        <begin position="441"/>
        <end position="456"/>
    </location>
</feature>
<gene>
    <name evidence="11" type="ORF">CTAYLR_005839</name>
</gene>
<feature type="domain" description="RING-type" evidence="8">
    <location>
        <begin position="266"/>
        <end position="306"/>
    </location>
</feature>
<feature type="compositionally biased region" description="Pro residues" evidence="7">
    <location>
        <begin position="514"/>
        <end position="523"/>
    </location>
</feature>
<name>A0AAD7XRZ8_9STRA</name>
<comment type="caution">
    <text evidence="11">The sequence shown here is derived from an EMBL/GenBank/DDBJ whole genome shotgun (WGS) entry which is preliminary data.</text>
</comment>
<dbReference type="InterPro" id="IPR013083">
    <property type="entry name" value="Znf_RING/FYVE/PHD"/>
</dbReference>
<organism evidence="11 12">
    <name type="scientific">Chrysophaeum taylorii</name>
    <dbReference type="NCBI Taxonomy" id="2483200"/>
    <lineage>
        <taxon>Eukaryota</taxon>
        <taxon>Sar</taxon>
        <taxon>Stramenopiles</taxon>
        <taxon>Ochrophyta</taxon>
        <taxon>Pelagophyceae</taxon>
        <taxon>Pelagomonadales</taxon>
        <taxon>Pelagomonadaceae</taxon>
        <taxon>Chrysophaeum</taxon>
    </lineage>
</organism>
<protein>
    <recommendedName>
        <fullName evidence="13">E3 ubiquitin-protein ligase RBBP6</fullName>
    </recommendedName>
</protein>
<dbReference type="InterPro" id="IPR036875">
    <property type="entry name" value="Znf_CCHC_sf"/>
</dbReference>
<dbReference type="PANTHER" id="PTHR15439">
    <property type="entry name" value="RETINOBLASTOMA-BINDING PROTEIN 6"/>
    <property type="match status" value="1"/>
</dbReference>
<dbReference type="InterPro" id="IPR025829">
    <property type="entry name" value="Zn_knuckle_CX2CX3GHX4C"/>
</dbReference>
<proteinExistence type="predicted"/>
<dbReference type="SMART" id="SM01180">
    <property type="entry name" value="DWNN"/>
    <property type="match status" value="1"/>
</dbReference>
<dbReference type="GO" id="GO:0061630">
    <property type="term" value="F:ubiquitin protein ligase activity"/>
    <property type="evidence" value="ECO:0007669"/>
    <property type="project" value="InterPro"/>
</dbReference>
<feature type="compositionally biased region" description="Basic and acidic residues" evidence="7">
    <location>
        <begin position="637"/>
        <end position="660"/>
    </location>
</feature>
<dbReference type="GO" id="GO:0006511">
    <property type="term" value="P:ubiquitin-dependent protein catabolic process"/>
    <property type="evidence" value="ECO:0007669"/>
    <property type="project" value="TreeGrafter"/>
</dbReference>
<feature type="region of interest" description="Disordered" evidence="7">
    <location>
        <begin position="91"/>
        <end position="133"/>
    </location>
</feature>
<dbReference type="GO" id="GO:0008270">
    <property type="term" value="F:zinc ion binding"/>
    <property type="evidence" value="ECO:0007669"/>
    <property type="project" value="UniProtKB-KW"/>
</dbReference>
<evidence type="ECO:0000256" key="2">
    <source>
        <dbReference type="ARBA" id="ARBA00022723"/>
    </source>
</evidence>
<feature type="region of interest" description="Disordered" evidence="7">
    <location>
        <begin position="147"/>
        <end position="166"/>
    </location>
</feature>
<dbReference type="SUPFAM" id="SSF57850">
    <property type="entry name" value="RING/U-box"/>
    <property type="match status" value="1"/>
</dbReference>
<dbReference type="Proteomes" id="UP001230188">
    <property type="component" value="Unassembled WGS sequence"/>
</dbReference>
<dbReference type="Pfam" id="PF08783">
    <property type="entry name" value="DWNN"/>
    <property type="match status" value="1"/>
</dbReference>
<sequence length="735" mass="81555">MSSSVIQFRFSSSKSFDAIEFSGLMIKLLELKRAIVEKRNLMRGMDFDLSVANAQTSEVYADDDMMIPKNTAVVVRRVPTTGGAPGLIAKLEGKARGSSREAKPIEVPAREAPSDPRRRPGAAPEPPPKEDETAAVLANVMGTVDEFRPKGRGNAKWQPRGAQQGAKTGGAYVCHRCGKPGHFIRDCPEAASNGDRFRHGVAGVPRAFWKQSAETKEGEEPKVEGIQVSKNRFDALVKRGVGAAPDDPVRVREAASKDNPPHPLVCPLCRKLFQDAVIVPCCTESACDACIRAALARTYCECPLCRSPCTPDQLLPNKRLRSAVEQHLIEWLDMDRKRRAEAAALEVASGDAAAPRPSSALGGGAEAPDAVLDLAVPAPPRQATGEDDFGGDVFSPTAQLQQQQRATNNNNNNDNNNESDDYAAATVLAAAAAADDATTADPLHLKNNNNNNNNNNLGYPPRPVDPSQQHQQQQQPIPLAPNFGYPPPFPYDYRGPRYPPPPWGDPRFAPRMMPYPPRPPSAPHPLAVQPVQPPPPWGDRPRDDYPRGPPMDDYRDDYYRRTYSPPSTRRGPPSDDYPASRRRRDDEAEDLANAAAEKRDRGAVMTYREFVELHKRESRAARRAKDDDVHPKRRRRRDDSEESRKRSDAPKKRRRDKDGPNVDGPLRNKRADDKPDPPRSRRRREDDRKQDTALEIPLEIRIGCHKPSPPPSPPRDDDRRSRPRADDDDDDDDDD</sequence>
<keyword evidence="4" id="KW-0862">Zinc</keyword>
<dbReference type="AlphaFoldDB" id="A0AAD7XRZ8"/>
<evidence type="ECO:0000256" key="7">
    <source>
        <dbReference type="SAM" id="MobiDB-lite"/>
    </source>
</evidence>
<feature type="compositionally biased region" description="Basic and acidic residues" evidence="7">
    <location>
        <begin position="609"/>
        <end position="630"/>
    </location>
</feature>
<reference evidence="11" key="1">
    <citation type="submission" date="2023-01" db="EMBL/GenBank/DDBJ databases">
        <title>Metagenome sequencing of chrysophaentin producing Chrysophaeum taylorii.</title>
        <authorList>
            <person name="Davison J."/>
            <person name="Bewley C."/>
        </authorList>
    </citation>
    <scope>NUCLEOTIDE SEQUENCE</scope>
    <source>
        <strain evidence="11">NIES-1699</strain>
    </source>
</reference>
<keyword evidence="3 6" id="KW-0863">Zinc-finger</keyword>
<feature type="region of interest" description="Disordered" evidence="7">
    <location>
        <begin position="399"/>
        <end position="419"/>
    </location>
</feature>
<feature type="compositionally biased region" description="Basic and acidic residues" evidence="7">
    <location>
        <begin position="91"/>
        <end position="118"/>
    </location>
</feature>
<feature type="compositionally biased region" description="Basic and acidic residues" evidence="7">
    <location>
        <begin position="714"/>
        <end position="725"/>
    </location>
</feature>
<dbReference type="InterPro" id="IPR014891">
    <property type="entry name" value="DWNN_domain"/>
</dbReference>
<dbReference type="Gene3D" id="4.10.60.10">
    <property type="entry name" value="Zinc finger, CCHC-type"/>
    <property type="match status" value="1"/>
</dbReference>
<evidence type="ECO:0000313" key="12">
    <source>
        <dbReference type="Proteomes" id="UP001230188"/>
    </source>
</evidence>
<feature type="region of interest" description="Disordered" evidence="7">
    <location>
        <begin position="346"/>
        <end position="366"/>
    </location>
</feature>
<dbReference type="InterPro" id="IPR001841">
    <property type="entry name" value="Znf_RING"/>
</dbReference>
<dbReference type="PROSITE" id="PS51282">
    <property type="entry name" value="DWNN"/>
    <property type="match status" value="1"/>
</dbReference>
<dbReference type="PROSITE" id="PS50158">
    <property type="entry name" value="ZF_CCHC"/>
    <property type="match status" value="1"/>
</dbReference>
<keyword evidence="12" id="KW-1185">Reference proteome</keyword>
<evidence type="ECO:0000259" key="9">
    <source>
        <dbReference type="PROSITE" id="PS50158"/>
    </source>
</evidence>
<evidence type="ECO:0000259" key="10">
    <source>
        <dbReference type="PROSITE" id="PS51282"/>
    </source>
</evidence>
<dbReference type="InterPro" id="IPR001878">
    <property type="entry name" value="Znf_CCHC"/>
</dbReference>
<accession>A0AAD7XRZ8</accession>
<evidence type="ECO:0000256" key="5">
    <source>
        <dbReference type="ARBA" id="ARBA00023242"/>
    </source>
</evidence>
<evidence type="ECO:0000256" key="6">
    <source>
        <dbReference type="PROSITE-ProRule" id="PRU00047"/>
    </source>
</evidence>
<dbReference type="Gene3D" id="3.30.40.10">
    <property type="entry name" value="Zinc/RING finger domain, C3HC4 (zinc finger)"/>
    <property type="match status" value="1"/>
</dbReference>
<evidence type="ECO:0000313" key="11">
    <source>
        <dbReference type="EMBL" id="KAJ8614066.1"/>
    </source>
</evidence>
<dbReference type="SUPFAM" id="SSF57756">
    <property type="entry name" value="Retrovirus zinc finger-like domains"/>
    <property type="match status" value="1"/>
</dbReference>
<dbReference type="InterPro" id="IPR033489">
    <property type="entry name" value="RBBP6"/>
</dbReference>
<dbReference type="Gene3D" id="3.10.20.90">
    <property type="entry name" value="Phosphatidylinositol 3-kinase Catalytic Subunit, Chain A, domain 1"/>
    <property type="match status" value="1"/>
</dbReference>
<feature type="compositionally biased region" description="Low complexity" evidence="7">
    <location>
        <begin position="408"/>
        <end position="419"/>
    </location>
</feature>
<evidence type="ECO:0000256" key="4">
    <source>
        <dbReference type="ARBA" id="ARBA00022833"/>
    </source>
</evidence>
<dbReference type="CDD" id="cd16620">
    <property type="entry name" value="vRING-HC-C4C4_RBBP6"/>
    <property type="match status" value="1"/>
</dbReference>
<evidence type="ECO:0000259" key="8">
    <source>
        <dbReference type="PROSITE" id="PS50089"/>
    </source>
</evidence>
<feature type="domain" description="DWNN" evidence="10">
    <location>
        <begin position="6"/>
        <end position="79"/>
    </location>
</feature>
<evidence type="ECO:0008006" key="13">
    <source>
        <dbReference type="Google" id="ProtNLM"/>
    </source>
</evidence>
<keyword evidence="5" id="KW-0539">Nucleus</keyword>
<dbReference type="GO" id="GO:0006397">
    <property type="term" value="P:mRNA processing"/>
    <property type="evidence" value="ECO:0007669"/>
    <property type="project" value="InterPro"/>
</dbReference>
<feature type="region of interest" description="Disordered" evidence="7">
    <location>
        <begin position="514"/>
        <end position="735"/>
    </location>
</feature>
<feature type="domain" description="CCHC-type" evidence="9">
    <location>
        <begin position="174"/>
        <end position="189"/>
    </location>
</feature>
<feature type="compositionally biased region" description="Basic and acidic residues" evidence="7">
    <location>
        <begin position="539"/>
        <end position="560"/>
    </location>
</feature>
<feature type="compositionally biased region" description="Basic and acidic residues" evidence="7">
    <location>
        <begin position="669"/>
        <end position="692"/>
    </location>
</feature>
<dbReference type="GO" id="GO:0005634">
    <property type="term" value="C:nucleus"/>
    <property type="evidence" value="ECO:0007669"/>
    <property type="project" value="UniProtKB-SubCell"/>
</dbReference>
<dbReference type="PANTHER" id="PTHR15439:SF0">
    <property type="entry name" value="CELL DIVISION CYCLE AND APOPTOSIS REGULATOR PROTEIN 1-RELATED"/>
    <property type="match status" value="1"/>
</dbReference>
<keyword evidence="2" id="KW-0479">Metal-binding</keyword>
<dbReference type="InterPro" id="IPR003613">
    <property type="entry name" value="Ubox_domain"/>
</dbReference>
<feature type="region of interest" description="Disordered" evidence="7">
    <location>
        <begin position="441"/>
        <end position="498"/>
    </location>
</feature>
<evidence type="ECO:0000256" key="1">
    <source>
        <dbReference type="ARBA" id="ARBA00004123"/>
    </source>
</evidence>
<dbReference type="SMART" id="SM00343">
    <property type="entry name" value="ZnF_C2HC"/>
    <property type="match status" value="1"/>
</dbReference>
<dbReference type="Pfam" id="PF04564">
    <property type="entry name" value="U-box"/>
    <property type="match status" value="1"/>
</dbReference>
<dbReference type="GO" id="GO:0003676">
    <property type="term" value="F:nucleic acid binding"/>
    <property type="evidence" value="ECO:0007669"/>
    <property type="project" value="InterPro"/>
</dbReference>
<dbReference type="PROSITE" id="PS50089">
    <property type="entry name" value="ZF_RING_2"/>
    <property type="match status" value="1"/>
</dbReference>
<dbReference type="GO" id="GO:0016567">
    <property type="term" value="P:protein ubiquitination"/>
    <property type="evidence" value="ECO:0007669"/>
    <property type="project" value="InterPro"/>
</dbReference>
<feature type="compositionally biased region" description="Acidic residues" evidence="7">
    <location>
        <begin position="726"/>
        <end position="735"/>
    </location>
</feature>
<comment type="subcellular location">
    <subcellularLocation>
        <location evidence="1">Nucleus</location>
    </subcellularLocation>
</comment>
<evidence type="ECO:0000256" key="3">
    <source>
        <dbReference type="ARBA" id="ARBA00022771"/>
    </source>
</evidence>
<dbReference type="Pfam" id="PF13696">
    <property type="entry name" value="zf-CCHC_2"/>
    <property type="match status" value="1"/>
</dbReference>
<dbReference type="EMBL" id="JAQMWT010000012">
    <property type="protein sequence ID" value="KAJ8614066.1"/>
    <property type="molecule type" value="Genomic_DNA"/>
</dbReference>